<protein>
    <recommendedName>
        <fullName evidence="3">beta-galactosidase</fullName>
        <ecNumber evidence="3">3.2.1.23</ecNumber>
    </recommendedName>
</protein>
<sequence>MFDSRFREKLSRRPEDNHVPSLLRRLLARLRQAGAARRSRFRRPATRPERYWAFRFSQTGLDEPDGFELPTYDDQEWDRLPVPSHWQLHGYGKPAYLNIPYPIPLDPPFVPDENQTGDYRRVFDLPDSWDGTPAVVRFEGVDSCARVWLNGVELGVSRGSRLPVEFDASEALRPGRNVLAVRVHQYSSGTYLEDQDTWRLSGIFRDVALPARPVGGIRDVFVHADFDVSGGGGRVRFDVEAGAPVEVSIPLLGVGAAPATETFTFGQARPWSAEDPFLYEATLATPAEQVRVRFGFRTVAIDESGVLTVNGRRVVLRGVNSACGSCWSATWRRTASTRRGPNPGSGIPGRSAVA</sequence>
<evidence type="ECO:0000256" key="2">
    <source>
        <dbReference type="ARBA" id="ARBA00007401"/>
    </source>
</evidence>
<dbReference type="InterPro" id="IPR050347">
    <property type="entry name" value="Bact_Beta-galactosidase"/>
</dbReference>
<evidence type="ECO:0000259" key="7">
    <source>
        <dbReference type="Pfam" id="PF00703"/>
    </source>
</evidence>
<dbReference type="Proteomes" id="UP000284824">
    <property type="component" value="Unassembled WGS sequence"/>
</dbReference>
<evidence type="ECO:0000256" key="1">
    <source>
        <dbReference type="ARBA" id="ARBA00001412"/>
    </source>
</evidence>
<evidence type="ECO:0000256" key="6">
    <source>
        <dbReference type="SAM" id="MobiDB-lite"/>
    </source>
</evidence>
<keyword evidence="4 9" id="KW-0378">Hydrolase</keyword>
<dbReference type="Gene3D" id="2.60.120.260">
    <property type="entry name" value="Galactose-binding domain-like"/>
    <property type="match status" value="1"/>
</dbReference>
<keyword evidence="5" id="KW-0326">Glycosidase</keyword>
<dbReference type="Gene3D" id="2.60.40.10">
    <property type="entry name" value="Immunoglobulins"/>
    <property type="match status" value="1"/>
</dbReference>
<name>A0A438M2F6_9ACTN</name>
<feature type="region of interest" description="Disordered" evidence="6">
    <location>
        <begin position="335"/>
        <end position="354"/>
    </location>
</feature>
<gene>
    <name evidence="9" type="ORF">EDD27_2194</name>
</gene>
<dbReference type="AlphaFoldDB" id="A0A438M2F6"/>
<dbReference type="GO" id="GO:0005990">
    <property type="term" value="P:lactose catabolic process"/>
    <property type="evidence" value="ECO:0007669"/>
    <property type="project" value="TreeGrafter"/>
</dbReference>
<evidence type="ECO:0000313" key="10">
    <source>
        <dbReference type="Proteomes" id="UP000284824"/>
    </source>
</evidence>
<comment type="catalytic activity">
    <reaction evidence="1">
        <text>Hydrolysis of terminal non-reducing beta-D-galactose residues in beta-D-galactosides.</text>
        <dbReference type="EC" id="3.2.1.23"/>
    </reaction>
</comment>
<dbReference type="GO" id="GO:0009341">
    <property type="term" value="C:beta-galactosidase complex"/>
    <property type="evidence" value="ECO:0007669"/>
    <property type="project" value="TreeGrafter"/>
</dbReference>
<dbReference type="RefSeq" id="WP_338324637.1">
    <property type="nucleotide sequence ID" value="NZ_SAUN01000001.1"/>
</dbReference>
<evidence type="ECO:0000313" key="9">
    <source>
        <dbReference type="EMBL" id="RVX39821.1"/>
    </source>
</evidence>
<reference evidence="9 10" key="1">
    <citation type="submission" date="2019-01" db="EMBL/GenBank/DDBJ databases">
        <title>Sequencing the genomes of 1000 actinobacteria strains.</title>
        <authorList>
            <person name="Klenk H.-P."/>
        </authorList>
    </citation>
    <scope>NUCLEOTIDE SEQUENCE [LARGE SCALE GENOMIC DNA]</scope>
    <source>
        <strain evidence="9 10">DSM 43925</strain>
    </source>
</reference>
<evidence type="ECO:0000256" key="4">
    <source>
        <dbReference type="ARBA" id="ARBA00022801"/>
    </source>
</evidence>
<dbReference type="PANTHER" id="PTHR46323">
    <property type="entry name" value="BETA-GALACTOSIDASE"/>
    <property type="match status" value="1"/>
</dbReference>
<comment type="caution">
    <text evidence="9">The sequence shown here is derived from an EMBL/GenBank/DDBJ whole genome shotgun (WGS) entry which is preliminary data.</text>
</comment>
<accession>A0A438M2F6</accession>
<dbReference type="EMBL" id="SAUN01000001">
    <property type="protein sequence ID" value="RVX39821.1"/>
    <property type="molecule type" value="Genomic_DNA"/>
</dbReference>
<dbReference type="InterPro" id="IPR006102">
    <property type="entry name" value="Ig-like_GH2"/>
</dbReference>
<evidence type="ECO:0000259" key="8">
    <source>
        <dbReference type="Pfam" id="PF02837"/>
    </source>
</evidence>
<dbReference type="GO" id="GO:0004565">
    <property type="term" value="F:beta-galactosidase activity"/>
    <property type="evidence" value="ECO:0007669"/>
    <property type="project" value="UniProtKB-EC"/>
</dbReference>
<dbReference type="InterPro" id="IPR008979">
    <property type="entry name" value="Galactose-bd-like_sf"/>
</dbReference>
<feature type="domain" description="Glycoside hydrolase family 2 immunoglobulin-like beta-sandwich" evidence="7">
    <location>
        <begin position="260"/>
        <end position="297"/>
    </location>
</feature>
<dbReference type="SUPFAM" id="SSF49303">
    <property type="entry name" value="beta-Galactosidase/glucuronidase domain"/>
    <property type="match status" value="1"/>
</dbReference>
<proteinExistence type="inferred from homology"/>
<dbReference type="InterPro" id="IPR013783">
    <property type="entry name" value="Ig-like_fold"/>
</dbReference>
<evidence type="ECO:0000256" key="3">
    <source>
        <dbReference type="ARBA" id="ARBA00012756"/>
    </source>
</evidence>
<dbReference type="InterPro" id="IPR036156">
    <property type="entry name" value="Beta-gal/glucu_dom_sf"/>
</dbReference>
<evidence type="ECO:0000256" key="5">
    <source>
        <dbReference type="ARBA" id="ARBA00023295"/>
    </source>
</evidence>
<dbReference type="InterPro" id="IPR006104">
    <property type="entry name" value="Glyco_hydro_2_N"/>
</dbReference>
<dbReference type="Pfam" id="PF02837">
    <property type="entry name" value="Glyco_hydro_2_N"/>
    <property type="match status" value="1"/>
</dbReference>
<feature type="domain" description="Glycosyl hydrolases family 2 sugar binding" evidence="8">
    <location>
        <begin position="51"/>
        <end position="213"/>
    </location>
</feature>
<dbReference type="PANTHER" id="PTHR46323:SF2">
    <property type="entry name" value="BETA-GALACTOSIDASE"/>
    <property type="match status" value="1"/>
</dbReference>
<dbReference type="SUPFAM" id="SSF49785">
    <property type="entry name" value="Galactose-binding domain-like"/>
    <property type="match status" value="1"/>
</dbReference>
<organism evidence="9 10">
    <name type="scientific">Nonomuraea polychroma</name>
    <dbReference type="NCBI Taxonomy" id="46176"/>
    <lineage>
        <taxon>Bacteria</taxon>
        <taxon>Bacillati</taxon>
        <taxon>Actinomycetota</taxon>
        <taxon>Actinomycetes</taxon>
        <taxon>Streptosporangiales</taxon>
        <taxon>Streptosporangiaceae</taxon>
        <taxon>Nonomuraea</taxon>
    </lineage>
</organism>
<dbReference type="Pfam" id="PF00703">
    <property type="entry name" value="Glyco_hydro_2"/>
    <property type="match status" value="1"/>
</dbReference>
<keyword evidence="10" id="KW-1185">Reference proteome</keyword>
<comment type="similarity">
    <text evidence="2">Belongs to the glycosyl hydrolase 2 family.</text>
</comment>
<dbReference type="EC" id="3.2.1.23" evidence="3"/>